<dbReference type="SMART" id="SM00382">
    <property type="entry name" value="AAA"/>
    <property type="match status" value="1"/>
</dbReference>
<dbReference type="SUPFAM" id="SSF52540">
    <property type="entry name" value="P-loop containing nucleoside triphosphate hydrolases"/>
    <property type="match status" value="1"/>
</dbReference>
<dbReference type="Pfam" id="PF17863">
    <property type="entry name" value="AAA_lid_2"/>
    <property type="match status" value="1"/>
</dbReference>
<dbReference type="Proteomes" id="UP001597011">
    <property type="component" value="Unassembled WGS sequence"/>
</dbReference>
<feature type="domain" description="AAA+ ATPase" evidence="1">
    <location>
        <begin position="53"/>
        <end position="194"/>
    </location>
</feature>
<keyword evidence="3" id="KW-1185">Reference proteome</keyword>
<evidence type="ECO:0000313" key="2">
    <source>
        <dbReference type="EMBL" id="MFD0836907.1"/>
    </source>
</evidence>
<dbReference type="InterPro" id="IPR011703">
    <property type="entry name" value="ATPase_AAA-3"/>
</dbReference>
<dbReference type="PIRSF" id="PIRSF002849">
    <property type="entry name" value="AAA_ATPase_chaperone_MoxR_prd"/>
    <property type="match status" value="1"/>
</dbReference>
<dbReference type="InterPro" id="IPR050764">
    <property type="entry name" value="CbbQ/NirQ/NorQ/GpvN"/>
</dbReference>
<dbReference type="InterPro" id="IPR041628">
    <property type="entry name" value="ChlI/MoxR_AAA_lid"/>
</dbReference>
<organism evidence="2 3">
    <name type="scientific">Mariniflexile aquimaris</name>
    <dbReference type="NCBI Taxonomy" id="881009"/>
    <lineage>
        <taxon>Bacteria</taxon>
        <taxon>Pseudomonadati</taxon>
        <taxon>Bacteroidota</taxon>
        <taxon>Flavobacteriia</taxon>
        <taxon>Flavobacteriales</taxon>
        <taxon>Flavobacteriaceae</taxon>
        <taxon>Mariniflexile</taxon>
    </lineage>
</organism>
<evidence type="ECO:0000259" key="1">
    <source>
        <dbReference type="SMART" id="SM00382"/>
    </source>
</evidence>
<gene>
    <name evidence="2" type="ORF">ACFQ0I_14100</name>
</gene>
<proteinExistence type="predicted"/>
<dbReference type="CDD" id="cd00009">
    <property type="entry name" value="AAA"/>
    <property type="match status" value="1"/>
</dbReference>
<dbReference type="Gene3D" id="3.40.50.300">
    <property type="entry name" value="P-loop containing nucleotide triphosphate hydrolases"/>
    <property type="match status" value="1"/>
</dbReference>
<sequence length="332" mass="37537">MEEQTPENQDINFESRINLKPLQDHVEAIKKEIGKIIVGQNEMIELLIISILSNGHTLIEGVPGVAKTITAKLLAKTLAVDFSRIQFTPDLMPSDILGTSIFNVKTNEFEYKKGPIFSNVILIDEINRAPAKTQAALFEVMGERQVTMDGTKYIMEPPFLVFATQNPIEQEGTYRLPEAQLDRFLFKINVDYPSLNDEIQILLENHQRQDTLDFDSVVPVLNAKQIAHYQNLIKQIIVENHLLTYIASIVNNTRTNANLFLGASPRASIAILNTAKSNAAIQGRDFVTPDDIKRCAKVVLKHRLFLTPEREMEGYTVEKVIDQILETIEIPR</sequence>
<dbReference type="PANTHER" id="PTHR42759">
    <property type="entry name" value="MOXR FAMILY PROTEIN"/>
    <property type="match status" value="1"/>
</dbReference>
<comment type="caution">
    <text evidence="2">The sequence shown here is derived from an EMBL/GenBank/DDBJ whole genome shotgun (WGS) entry which is preliminary data.</text>
</comment>
<dbReference type="InterPro" id="IPR027417">
    <property type="entry name" value="P-loop_NTPase"/>
</dbReference>
<evidence type="ECO:0000313" key="3">
    <source>
        <dbReference type="Proteomes" id="UP001597011"/>
    </source>
</evidence>
<dbReference type="PANTHER" id="PTHR42759:SF1">
    <property type="entry name" value="MAGNESIUM-CHELATASE SUBUNIT CHLD"/>
    <property type="match status" value="1"/>
</dbReference>
<dbReference type="RefSeq" id="WP_379943323.1">
    <property type="nucleotide sequence ID" value="NZ_JBHTIB010000015.1"/>
</dbReference>
<dbReference type="Pfam" id="PF07726">
    <property type="entry name" value="AAA_3"/>
    <property type="match status" value="1"/>
</dbReference>
<reference evidence="3" key="1">
    <citation type="journal article" date="2019" name="Int. J. Syst. Evol. Microbiol.">
        <title>The Global Catalogue of Microorganisms (GCM) 10K type strain sequencing project: providing services to taxonomists for standard genome sequencing and annotation.</title>
        <authorList>
            <consortium name="The Broad Institute Genomics Platform"/>
            <consortium name="The Broad Institute Genome Sequencing Center for Infectious Disease"/>
            <person name="Wu L."/>
            <person name="Ma J."/>
        </authorList>
    </citation>
    <scope>NUCLEOTIDE SEQUENCE [LARGE SCALE GENOMIC DNA]</scope>
    <source>
        <strain evidence="3">CCUG 60529</strain>
    </source>
</reference>
<name>A0ABW3BWP2_9FLAO</name>
<dbReference type="EMBL" id="JBHTIB010000015">
    <property type="protein sequence ID" value="MFD0836907.1"/>
    <property type="molecule type" value="Genomic_DNA"/>
</dbReference>
<protein>
    <submittedName>
        <fullName evidence="2">AAA family ATPase</fullName>
    </submittedName>
</protein>
<dbReference type="InterPro" id="IPR003593">
    <property type="entry name" value="AAA+_ATPase"/>
</dbReference>
<dbReference type="Gene3D" id="1.10.8.80">
    <property type="entry name" value="Magnesium chelatase subunit I, C-Terminal domain"/>
    <property type="match status" value="1"/>
</dbReference>
<accession>A0ABW3BWP2</accession>